<sequence length="224" mass="24808">MNSVLKTLKTRLSACLHCGSFQVEQAGLCVPCHEVLNHYPHRARRRQDWLRALYSWNPGESDLLSALVLSLKGRHNKAGWEHFARKMVQQQVPRLSGGRRLHFVPAPSKSGAEDHASLFARALAAHMGGVFNPCLRKASSGKQRRSDRGERALIAMELVEKNTELSINSTDILWIFVDDILTTGSTARAARLALGSPPHFEVWVLAERGLSCGASTDMLQNPHA</sequence>
<dbReference type="RefSeq" id="WP_088563818.1">
    <property type="nucleotide sequence ID" value="NZ_JBLUNS010000001.1"/>
</dbReference>
<dbReference type="AlphaFoldDB" id="A0A1Z3N3W4"/>
<dbReference type="InterPro" id="IPR000836">
    <property type="entry name" value="PRTase_dom"/>
</dbReference>
<dbReference type="SUPFAM" id="SSF53271">
    <property type="entry name" value="PRTase-like"/>
    <property type="match status" value="1"/>
</dbReference>
<evidence type="ECO:0000313" key="2">
    <source>
        <dbReference type="Proteomes" id="UP000197003"/>
    </source>
</evidence>
<accession>A0A1Z3N3W4</accession>
<evidence type="ECO:0000313" key="1">
    <source>
        <dbReference type="EMBL" id="ASD62149.1"/>
    </source>
</evidence>
<gene>
    <name evidence="1" type="ORF">B9G79_00500</name>
</gene>
<dbReference type="InterPro" id="IPR029057">
    <property type="entry name" value="PRTase-like"/>
</dbReference>
<reference evidence="1 2" key="1">
    <citation type="submission" date="2017-04" db="EMBL/GenBank/DDBJ databases">
        <title>Whole genome sequence of Bdellovibrio bacteriovorus strain SSB218315.</title>
        <authorList>
            <person name="Oyedara O."/>
            <person name="Rodriguez-Perez M.A."/>
        </authorList>
    </citation>
    <scope>NUCLEOTIDE SEQUENCE [LARGE SCALE GENOMIC DNA]</scope>
    <source>
        <strain evidence="1 2">SSB218315</strain>
    </source>
</reference>
<dbReference type="EMBL" id="CP020946">
    <property type="protein sequence ID" value="ASD62149.1"/>
    <property type="molecule type" value="Genomic_DNA"/>
</dbReference>
<protein>
    <submittedName>
        <fullName evidence="1">Uncharacterized protein</fullName>
    </submittedName>
</protein>
<organism evidence="1 2">
    <name type="scientific">Bdellovibrio bacteriovorus</name>
    <dbReference type="NCBI Taxonomy" id="959"/>
    <lineage>
        <taxon>Bacteria</taxon>
        <taxon>Pseudomonadati</taxon>
        <taxon>Bdellovibrionota</taxon>
        <taxon>Bdellovibrionia</taxon>
        <taxon>Bdellovibrionales</taxon>
        <taxon>Pseudobdellovibrionaceae</taxon>
        <taxon>Bdellovibrio</taxon>
    </lineage>
</organism>
<dbReference type="CDD" id="cd06223">
    <property type="entry name" value="PRTases_typeI"/>
    <property type="match status" value="1"/>
</dbReference>
<dbReference type="Proteomes" id="UP000197003">
    <property type="component" value="Chromosome"/>
</dbReference>
<proteinExistence type="predicted"/>
<name>A0A1Z3N3W4_BDEBC</name>
<dbReference type="Gene3D" id="3.40.50.2020">
    <property type="match status" value="1"/>
</dbReference>